<proteinExistence type="predicted"/>
<evidence type="ECO:0000313" key="1">
    <source>
        <dbReference type="EMBL" id="KKL17362.1"/>
    </source>
</evidence>
<comment type="caution">
    <text evidence="1">The sequence shown here is derived from an EMBL/GenBank/DDBJ whole genome shotgun (WGS) entry which is preliminary data.</text>
</comment>
<gene>
    <name evidence="1" type="ORF">LCGC14_2486310</name>
</gene>
<organism evidence="1">
    <name type="scientific">marine sediment metagenome</name>
    <dbReference type="NCBI Taxonomy" id="412755"/>
    <lineage>
        <taxon>unclassified sequences</taxon>
        <taxon>metagenomes</taxon>
        <taxon>ecological metagenomes</taxon>
    </lineage>
</organism>
<sequence>MEDYFHLFEINKRLVNLIYEASSIASVSEKYIIEPTLENGEKIIKNIEALEENLGKVKESLVKMVNSIDDNNIIGFKETEDGFELE</sequence>
<reference evidence="1" key="1">
    <citation type="journal article" date="2015" name="Nature">
        <title>Complex archaea that bridge the gap between prokaryotes and eukaryotes.</title>
        <authorList>
            <person name="Spang A."/>
            <person name="Saw J.H."/>
            <person name="Jorgensen S.L."/>
            <person name="Zaremba-Niedzwiedzka K."/>
            <person name="Martijn J."/>
            <person name="Lind A.E."/>
            <person name="van Eijk R."/>
            <person name="Schleper C."/>
            <person name="Guy L."/>
            <person name="Ettema T.J."/>
        </authorList>
    </citation>
    <scope>NUCLEOTIDE SEQUENCE</scope>
</reference>
<dbReference type="EMBL" id="LAZR01039289">
    <property type="protein sequence ID" value="KKL17362.1"/>
    <property type="molecule type" value="Genomic_DNA"/>
</dbReference>
<accession>A0A0F9BTY4</accession>
<protein>
    <submittedName>
        <fullName evidence="1">Uncharacterized protein</fullName>
    </submittedName>
</protein>
<name>A0A0F9BTY4_9ZZZZ</name>
<dbReference type="AlphaFoldDB" id="A0A0F9BTY4"/>